<dbReference type="InterPro" id="IPR041679">
    <property type="entry name" value="DNA2/NAM7-like_C"/>
</dbReference>
<dbReference type="Pfam" id="PF13086">
    <property type="entry name" value="AAA_11"/>
    <property type="match status" value="1"/>
</dbReference>
<gene>
    <name evidence="7" type="ORF">ACJMK2_041456</name>
</gene>
<evidence type="ECO:0000259" key="6">
    <source>
        <dbReference type="SMART" id="SM00955"/>
    </source>
</evidence>
<evidence type="ECO:0000256" key="1">
    <source>
        <dbReference type="ARBA" id="ARBA00007913"/>
    </source>
</evidence>
<dbReference type="InterPro" id="IPR012340">
    <property type="entry name" value="NA-bd_OB-fold"/>
</dbReference>
<dbReference type="SMART" id="SM00955">
    <property type="entry name" value="RNB"/>
    <property type="match status" value="1"/>
</dbReference>
<dbReference type="CDD" id="cd18808">
    <property type="entry name" value="SF1_C_Upf1"/>
    <property type="match status" value="1"/>
</dbReference>
<protein>
    <recommendedName>
        <fullName evidence="6">RNB domain-containing protein</fullName>
    </recommendedName>
</protein>
<dbReference type="EMBL" id="JBJQND010000008">
    <property type="protein sequence ID" value="KAL3868678.1"/>
    <property type="molecule type" value="Genomic_DNA"/>
</dbReference>
<accession>A0ABD3W7J3</accession>
<comment type="similarity">
    <text evidence="1">Belongs to the DNA2/NAM7 helicase family.</text>
</comment>
<dbReference type="Pfam" id="PF13087">
    <property type="entry name" value="AAA_12"/>
    <property type="match status" value="2"/>
</dbReference>
<keyword evidence="4" id="KW-0347">Helicase</keyword>
<evidence type="ECO:0000256" key="4">
    <source>
        <dbReference type="ARBA" id="ARBA00022806"/>
    </source>
</evidence>
<dbReference type="InterPro" id="IPR050534">
    <property type="entry name" value="Coronavir_polyprotein_1ab"/>
</dbReference>
<dbReference type="GO" id="GO:0016787">
    <property type="term" value="F:hydrolase activity"/>
    <property type="evidence" value="ECO:0007669"/>
    <property type="project" value="UniProtKB-KW"/>
</dbReference>
<dbReference type="PANTHER" id="PTHR43788:SF16">
    <property type="entry name" value="HELICASE WITH ZINC FINGER 2"/>
    <property type="match status" value="1"/>
</dbReference>
<evidence type="ECO:0000313" key="7">
    <source>
        <dbReference type="EMBL" id="KAL3868678.1"/>
    </source>
</evidence>
<dbReference type="InterPro" id="IPR047187">
    <property type="entry name" value="SF1_C_Upf1"/>
</dbReference>
<sequence>MDSGTAFDASNAVVEPKVDTQGEGTISIADVTCLEHRFDINRQEIVNVEDREKVLNFQISSIDDSVKTVNPSPPEKLNEIDRMNMTIDLDTYEENEDEQTKQIHVVSEMHKEVLYSFDDSNILLAQNTSEAFNVSQFNNLLDIQIPPNPTSTCIWSNVVKGDCTMIGKQKEGIQVIQQSGELISDVSETNDHSKQEMANEEYVTIAGVKYIKHQSHCLQQEKNSYDDRDTNRRKVKTDDRFCNEHNTEMFGDSSDSEREWEPIFTKAQLQYNKYADFDNEDVESERDNPLSESNEEMSFFEKSQRFHDDDFNSTELNDNVDHQIIINEGLDLCSDYIDKFNDKNPNVLGRKPFYMEDISDKEMQNKLRTNPNIYMICSIYIETPHRAYCVPLKTNKYTRIEISGRSKAGQCFTDDEVLVQILNVDKAKHGHVKTYGTVLKRVKQHRYRNIQHPVFVCVLDDQAGNLMVPLCKTIPKIHILDSNVKRNFPKRRKDHVDIYKYNAGDNALQFSETQNISDDFREMFVFIVVFLTWSRRHIYPLGAVIDVLSAGSRSINASLRVLDAKYSVPYLYGKHTVEHVSCILSKSEDIQQTLLDRERDNLTNLRAFTIDPDHAAALDDALSIETRDEVHRVGVHITDVTIFIKKNDPTDQEARERVATFYSNIRKPRRLLPEPLSENLCSLLPGVERHCLSVFFDFDRTGNSIGQPIIKSTSIRSHLKLSYPNVQKILEGEKNDIDQIIVNDLRQLFALATQLRKRRLGNAMYASRLKDLVEFEARYLVEEFMVLANQCVSERLLEAYPNQIPLICQERPSESNIETWWVEHQSVVHVLLSLQDRYLMEEKIPSLKEALKEDGQIIHVSEEFLRIISVQDEIDLGLACKMLKLDELHPLQSAALHEWYSMQNKVTYTCSSQNTTVNRECFHINGCPYTNFTSPLRRFYDMVVHRLVHCMIQNEQCCYTQEEIEQLCSYLNEQAGRAILYEKKCRSLIIAQSLRPYPKLCTCIIVDVSDEGITFVAPAIEEIQTMFLPFKLLVMSSKPDITQNTNNKTTVTTKWKKRLYDRKYHEPSLSIIDYDTPIQIDPYKGLAFVPIKEWANALIKLVENQQDENMAQALKDMANVVSHKYVAGGERAVCDLSVEDFGYKDIEAVEPYVLGSMDVDKEYLHDKDMEEATSYVSSTMDVCIKNLYKEKDVVAPHASFSMAFGCGQTIDVQVSAVFQGGILTPHPQLYEMTKNIHFCLQHTEDPIKWLYHYSTKRTILTYTNEKDYQKRWIPLVKMEAAIDAVNNEESYVINNLHVLFNGKCGQFSLPVRYCQIRNIILNNMDHETNDDDEQRGKLKKPIVNLAHDWLCLRSKMFSSTEKINANGTGHQNYYYWIAHGKITSVKIRTREKETKRHAPRRAHEIIQEGKENARVIVDFHLHQTAPSILSSTEEMCRIKCNIEILTKSTVDRRTESYLKILDSASILAKAIALGRSIPKIDLQRLRASVRSEREVPSEHLKANNQSQREAINITLQSAFSLIQGPPGSGKSHTAIKLLYLFSNINREINKGEQVLFCGPSNKSVDHVARWAMKLKDKCPKIVRLYGHSIEAKDYPIPGSNFTTKRSMRSLKADETLHDISVHHLIRKTGKPFAEQIREFDCRFIDENYIPNFEELSNYMSLISRATVEELQHYEVIMCTTGVATSPKLVKGTNICQLIIDEAGMCPEPQCMAPIIANNVKQVILIGDHKQLRPIIKCKSAATLGMNKSLFERYAEDMKSTNYSKNVKYSFLNMQCRMHPELCQFPSKTFYNGELQTSPEVFEREKANNPLKLWPAPQKPHVFCHVEGSEEILTVSTEEGNEKSRSNPEEVKQVVCGEWDYVIFSTVRSLSVHQIEQSPTLGWCTMNLGFITDHHQINVALTRARRGLIIVGNKKLLMCDEVWRSLVKQYDASRCVVKSTRFPP</sequence>
<dbReference type="PANTHER" id="PTHR43788">
    <property type="entry name" value="DNA2/NAM7 HELICASE FAMILY MEMBER"/>
    <property type="match status" value="1"/>
</dbReference>
<dbReference type="Pfam" id="PF25049">
    <property type="entry name" value="OB_HELZ2"/>
    <property type="match status" value="1"/>
</dbReference>
<reference evidence="7 8" key="1">
    <citation type="submission" date="2024-11" db="EMBL/GenBank/DDBJ databases">
        <title>Chromosome-level genome assembly of the freshwater bivalve Anodonta woodiana.</title>
        <authorList>
            <person name="Chen X."/>
        </authorList>
    </citation>
    <scope>NUCLEOTIDE SEQUENCE [LARGE SCALE GENOMIC DNA]</scope>
    <source>
        <strain evidence="7">MN2024</strain>
        <tissue evidence="7">Gills</tissue>
    </source>
</reference>
<feature type="domain" description="RNB" evidence="6">
    <location>
        <begin position="599"/>
        <end position="954"/>
    </location>
</feature>
<proteinExistence type="inferred from homology"/>
<evidence type="ECO:0000256" key="3">
    <source>
        <dbReference type="ARBA" id="ARBA00022801"/>
    </source>
</evidence>
<dbReference type="GO" id="GO:0004386">
    <property type="term" value="F:helicase activity"/>
    <property type="evidence" value="ECO:0007669"/>
    <property type="project" value="UniProtKB-KW"/>
</dbReference>
<keyword evidence="8" id="KW-1185">Reference proteome</keyword>
<dbReference type="InterPro" id="IPR001900">
    <property type="entry name" value="RNase_II/R"/>
</dbReference>
<dbReference type="Pfam" id="PF00773">
    <property type="entry name" value="RNB"/>
    <property type="match status" value="1"/>
</dbReference>
<keyword evidence="5" id="KW-0067">ATP-binding</keyword>
<dbReference type="Gene3D" id="3.40.50.300">
    <property type="entry name" value="P-loop containing nucleotide triphosphate hydrolases"/>
    <property type="match status" value="3"/>
</dbReference>
<evidence type="ECO:0000313" key="8">
    <source>
        <dbReference type="Proteomes" id="UP001634394"/>
    </source>
</evidence>
<name>A0ABD3W7J3_SINWO</name>
<dbReference type="InterPro" id="IPR041677">
    <property type="entry name" value="DNA2/NAM7_AAA_11"/>
</dbReference>
<keyword evidence="3" id="KW-0378">Hydrolase</keyword>
<dbReference type="SUPFAM" id="SSF50249">
    <property type="entry name" value="Nucleic acid-binding proteins"/>
    <property type="match status" value="2"/>
</dbReference>
<evidence type="ECO:0000256" key="2">
    <source>
        <dbReference type="ARBA" id="ARBA00022741"/>
    </source>
</evidence>
<organism evidence="7 8">
    <name type="scientific">Sinanodonta woodiana</name>
    <name type="common">Chinese pond mussel</name>
    <name type="synonym">Anodonta woodiana</name>
    <dbReference type="NCBI Taxonomy" id="1069815"/>
    <lineage>
        <taxon>Eukaryota</taxon>
        <taxon>Metazoa</taxon>
        <taxon>Spiralia</taxon>
        <taxon>Lophotrochozoa</taxon>
        <taxon>Mollusca</taxon>
        <taxon>Bivalvia</taxon>
        <taxon>Autobranchia</taxon>
        <taxon>Heteroconchia</taxon>
        <taxon>Palaeoheterodonta</taxon>
        <taxon>Unionida</taxon>
        <taxon>Unionoidea</taxon>
        <taxon>Unionidae</taxon>
        <taxon>Unioninae</taxon>
        <taxon>Sinanodonta</taxon>
    </lineage>
</organism>
<evidence type="ECO:0000256" key="5">
    <source>
        <dbReference type="ARBA" id="ARBA00022840"/>
    </source>
</evidence>
<keyword evidence="2" id="KW-0547">Nucleotide-binding</keyword>
<comment type="caution">
    <text evidence="7">The sequence shown here is derived from an EMBL/GenBank/DDBJ whole genome shotgun (WGS) entry which is preliminary data.</text>
</comment>
<dbReference type="Proteomes" id="UP001634394">
    <property type="component" value="Unassembled WGS sequence"/>
</dbReference>
<dbReference type="InterPro" id="IPR056787">
    <property type="entry name" value="OB_HELZ2"/>
</dbReference>
<dbReference type="SUPFAM" id="SSF52540">
    <property type="entry name" value="P-loop containing nucleoside triphosphate hydrolases"/>
    <property type="match status" value="1"/>
</dbReference>
<dbReference type="GO" id="GO:0005524">
    <property type="term" value="F:ATP binding"/>
    <property type="evidence" value="ECO:0007669"/>
    <property type="project" value="UniProtKB-KW"/>
</dbReference>
<dbReference type="InterPro" id="IPR027417">
    <property type="entry name" value="P-loop_NTPase"/>
</dbReference>